<dbReference type="Proteomes" id="UP001470230">
    <property type="component" value="Unassembled WGS sequence"/>
</dbReference>
<name>A0ABR2JLD7_9EUKA</name>
<keyword evidence="4 9" id="KW-0547">Nucleotide-binding</keyword>
<evidence type="ECO:0000256" key="2">
    <source>
        <dbReference type="ARBA" id="ARBA00022527"/>
    </source>
</evidence>
<gene>
    <name evidence="12" type="ORF">M9Y10_005299</name>
</gene>
<evidence type="ECO:0000256" key="7">
    <source>
        <dbReference type="ARBA" id="ARBA00047899"/>
    </source>
</evidence>
<feature type="binding site" evidence="9">
    <location>
        <position position="35"/>
    </location>
    <ligand>
        <name>ATP</name>
        <dbReference type="ChEBI" id="CHEBI:30616"/>
    </ligand>
</feature>
<dbReference type="PROSITE" id="PS50011">
    <property type="entry name" value="PROTEIN_KINASE_DOM"/>
    <property type="match status" value="1"/>
</dbReference>
<dbReference type="PROSITE" id="PS00108">
    <property type="entry name" value="PROTEIN_KINASE_ST"/>
    <property type="match status" value="1"/>
</dbReference>
<keyword evidence="13" id="KW-1185">Reference proteome</keyword>
<evidence type="ECO:0000256" key="10">
    <source>
        <dbReference type="SAM" id="MobiDB-lite"/>
    </source>
</evidence>
<evidence type="ECO:0000256" key="6">
    <source>
        <dbReference type="ARBA" id="ARBA00022840"/>
    </source>
</evidence>
<comment type="caution">
    <text evidence="12">The sequence shown here is derived from an EMBL/GenBank/DDBJ whole genome shotgun (WGS) entry which is preliminary data.</text>
</comment>
<dbReference type="InterPro" id="IPR051131">
    <property type="entry name" value="NEK_Ser/Thr_kinase_NIMA"/>
</dbReference>
<feature type="compositionally biased region" description="Basic and acidic residues" evidence="10">
    <location>
        <begin position="473"/>
        <end position="485"/>
    </location>
</feature>
<sequence>MSMDNYTIDKVIGEGSYGQALLCKEKATDEFVVIKQISFTNLTEQEREESRKETQILSYLHHPNIIGYRGSFLERNIFHIVMDYADDGDLGQKISECQDYFKEDQILHWFVQICLALKHLHDRKILHRDLKTQNVFMMKNDVVKLGDFGISKVLDHTTSFAKTSIGTPYYLSPEICEGKPYNAKSDIWSLGCVLYEMCTKKHPFDSNCINGLIVKIIRGKPAAIPKQYSSNIRSLIDQMLQKNASKRPSINQIFKIPYIKDKVSQLLTQTMARIEFSHTVFHGIKGGETPDVIMVPDKIEGDPLNIGNESQVARPKSKSKLAVRKSRIPTSQKSSRASVSRQKKIVTKEEIVQQKKAAVSAERQQVRNERAKKQQEEKKQLEIEQSKRQHVIDEQKQKKRERELKMAQLKKEERERQKHFESLEAPFKKIRKQSSGKLSSNSSQSSLTSPSTSQEDLNPTNIKASPKSSSDQKSTEKVKNSKDEDNGNDDLFEDDFITFDEEDENEQKEVEDLFSLAAVASDMKDNPPGEDEEYEEDREEERKAHETAAKFIFRGKELPISEKDPRSVRNESVRAFIEKNLGAEKFLAAYRLITEDSSTMNEDEFDKKLATILTSQSEMDFCPLIQQLVVSELVED</sequence>
<evidence type="ECO:0000256" key="4">
    <source>
        <dbReference type="ARBA" id="ARBA00022741"/>
    </source>
</evidence>
<evidence type="ECO:0000256" key="8">
    <source>
        <dbReference type="ARBA" id="ARBA00048679"/>
    </source>
</evidence>
<evidence type="ECO:0000256" key="9">
    <source>
        <dbReference type="PROSITE-ProRule" id="PRU10141"/>
    </source>
</evidence>
<keyword evidence="6 9" id="KW-0067">ATP-binding</keyword>
<comment type="catalytic activity">
    <reaction evidence="8">
        <text>L-seryl-[protein] + ATP = O-phospho-L-seryl-[protein] + ADP + H(+)</text>
        <dbReference type="Rhea" id="RHEA:17989"/>
        <dbReference type="Rhea" id="RHEA-COMP:9863"/>
        <dbReference type="Rhea" id="RHEA-COMP:11604"/>
        <dbReference type="ChEBI" id="CHEBI:15378"/>
        <dbReference type="ChEBI" id="CHEBI:29999"/>
        <dbReference type="ChEBI" id="CHEBI:30616"/>
        <dbReference type="ChEBI" id="CHEBI:83421"/>
        <dbReference type="ChEBI" id="CHEBI:456216"/>
        <dbReference type="EC" id="2.7.11.1"/>
    </reaction>
</comment>
<feature type="region of interest" description="Disordered" evidence="10">
    <location>
        <begin position="303"/>
        <end position="343"/>
    </location>
</feature>
<dbReference type="PANTHER" id="PTHR44899:SF3">
    <property type="entry name" value="SERINE_THREONINE-PROTEIN KINASE NEK1"/>
    <property type="match status" value="1"/>
</dbReference>
<dbReference type="CDD" id="cd08215">
    <property type="entry name" value="STKc_Nek"/>
    <property type="match status" value="1"/>
</dbReference>
<keyword evidence="5" id="KW-0418">Kinase</keyword>
<dbReference type="InterPro" id="IPR008271">
    <property type="entry name" value="Ser/Thr_kinase_AS"/>
</dbReference>
<feature type="compositionally biased region" description="Polar residues" evidence="10">
    <location>
        <begin position="454"/>
        <end position="472"/>
    </location>
</feature>
<feature type="compositionally biased region" description="Basic and acidic residues" evidence="10">
    <location>
        <begin position="364"/>
        <end position="422"/>
    </location>
</feature>
<comment type="catalytic activity">
    <reaction evidence="7">
        <text>L-threonyl-[protein] + ATP = O-phospho-L-threonyl-[protein] + ADP + H(+)</text>
        <dbReference type="Rhea" id="RHEA:46608"/>
        <dbReference type="Rhea" id="RHEA-COMP:11060"/>
        <dbReference type="Rhea" id="RHEA-COMP:11605"/>
        <dbReference type="ChEBI" id="CHEBI:15378"/>
        <dbReference type="ChEBI" id="CHEBI:30013"/>
        <dbReference type="ChEBI" id="CHEBI:30616"/>
        <dbReference type="ChEBI" id="CHEBI:61977"/>
        <dbReference type="ChEBI" id="CHEBI:456216"/>
        <dbReference type="EC" id="2.7.11.1"/>
    </reaction>
</comment>
<dbReference type="InterPro" id="IPR017441">
    <property type="entry name" value="Protein_kinase_ATP_BS"/>
</dbReference>
<dbReference type="EMBL" id="JAPFFF010000011">
    <property type="protein sequence ID" value="KAK8878519.1"/>
    <property type="molecule type" value="Genomic_DNA"/>
</dbReference>
<dbReference type="Gene3D" id="3.30.200.20">
    <property type="entry name" value="Phosphorylase Kinase, domain 1"/>
    <property type="match status" value="1"/>
</dbReference>
<reference evidence="12 13" key="1">
    <citation type="submission" date="2024-04" db="EMBL/GenBank/DDBJ databases">
        <title>Tritrichomonas musculus Genome.</title>
        <authorList>
            <person name="Alves-Ferreira E."/>
            <person name="Grigg M."/>
            <person name="Lorenzi H."/>
            <person name="Galac M."/>
        </authorList>
    </citation>
    <scope>NUCLEOTIDE SEQUENCE [LARGE SCALE GENOMIC DNA]</scope>
    <source>
        <strain evidence="12 13">EAF2021</strain>
    </source>
</reference>
<evidence type="ECO:0000256" key="5">
    <source>
        <dbReference type="ARBA" id="ARBA00022777"/>
    </source>
</evidence>
<feature type="domain" description="Protein kinase" evidence="11">
    <location>
        <begin position="6"/>
        <end position="259"/>
    </location>
</feature>
<dbReference type="EC" id="2.7.11.1" evidence="1"/>
<dbReference type="InterPro" id="IPR011009">
    <property type="entry name" value="Kinase-like_dom_sf"/>
</dbReference>
<protein>
    <recommendedName>
        <fullName evidence="1">non-specific serine/threonine protein kinase</fullName>
        <ecNumber evidence="1">2.7.11.1</ecNumber>
    </recommendedName>
</protein>
<feature type="compositionally biased region" description="Polar residues" evidence="10">
    <location>
        <begin position="328"/>
        <end position="340"/>
    </location>
</feature>
<accession>A0ABR2JLD7</accession>
<evidence type="ECO:0000256" key="1">
    <source>
        <dbReference type="ARBA" id="ARBA00012513"/>
    </source>
</evidence>
<keyword evidence="3" id="KW-0808">Transferase</keyword>
<feature type="region of interest" description="Disordered" evidence="10">
    <location>
        <begin position="362"/>
        <end position="544"/>
    </location>
</feature>
<dbReference type="PROSITE" id="PS00107">
    <property type="entry name" value="PROTEIN_KINASE_ATP"/>
    <property type="match status" value="1"/>
</dbReference>
<feature type="compositionally biased region" description="Acidic residues" evidence="10">
    <location>
        <begin position="486"/>
        <end position="506"/>
    </location>
</feature>
<dbReference type="SUPFAM" id="SSF56112">
    <property type="entry name" value="Protein kinase-like (PK-like)"/>
    <property type="match status" value="1"/>
</dbReference>
<dbReference type="PANTHER" id="PTHR44899">
    <property type="entry name" value="CAMK FAMILY PROTEIN KINASE"/>
    <property type="match status" value="1"/>
</dbReference>
<dbReference type="InterPro" id="IPR000719">
    <property type="entry name" value="Prot_kinase_dom"/>
</dbReference>
<evidence type="ECO:0000259" key="11">
    <source>
        <dbReference type="PROSITE" id="PS50011"/>
    </source>
</evidence>
<feature type="compositionally biased region" description="Low complexity" evidence="10">
    <location>
        <begin position="435"/>
        <end position="453"/>
    </location>
</feature>
<evidence type="ECO:0000313" key="12">
    <source>
        <dbReference type="EMBL" id="KAK8878519.1"/>
    </source>
</evidence>
<keyword evidence="2" id="KW-0723">Serine/threonine-protein kinase</keyword>
<evidence type="ECO:0000313" key="13">
    <source>
        <dbReference type="Proteomes" id="UP001470230"/>
    </source>
</evidence>
<proteinExistence type="predicted"/>
<organism evidence="12 13">
    <name type="scientific">Tritrichomonas musculus</name>
    <dbReference type="NCBI Taxonomy" id="1915356"/>
    <lineage>
        <taxon>Eukaryota</taxon>
        <taxon>Metamonada</taxon>
        <taxon>Parabasalia</taxon>
        <taxon>Tritrichomonadida</taxon>
        <taxon>Tritrichomonadidae</taxon>
        <taxon>Tritrichomonas</taxon>
    </lineage>
</organism>
<feature type="compositionally biased region" description="Basic residues" evidence="10">
    <location>
        <begin position="315"/>
        <end position="327"/>
    </location>
</feature>
<evidence type="ECO:0000256" key="3">
    <source>
        <dbReference type="ARBA" id="ARBA00022679"/>
    </source>
</evidence>
<dbReference type="Gene3D" id="1.10.510.10">
    <property type="entry name" value="Transferase(Phosphotransferase) domain 1"/>
    <property type="match status" value="1"/>
</dbReference>
<dbReference type="Pfam" id="PF00069">
    <property type="entry name" value="Pkinase"/>
    <property type="match status" value="1"/>
</dbReference>
<dbReference type="SMART" id="SM00220">
    <property type="entry name" value="S_TKc"/>
    <property type="match status" value="1"/>
</dbReference>
<feature type="compositionally biased region" description="Acidic residues" evidence="10">
    <location>
        <begin position="528"/>
        <end position="539"/>
    </location>
</feature>